<accession>A0A346XXW8</accession>
<proteinExistence type="predicted"/>
<dbReference type="EMBL" id="CP031165">
    <property type="protein sequence ID" value="AXV07065.1"/>
    <property type="molecule type" value="Genomic_DNA"/>
</dbReference>
<dbReference type="KEGG" id="euz:DVS28_a2384"/>
<evidence type="ECO:0000313" key="3">
    <source>
        <dbReference type="Proteomes" id="UP000264006"/>
    </source>
</evidence>
<feature type="region of interest" description="Disordered" evidence="1">
    <location>
        <begin position="1"/>
        <end position="51"/>
    </location>
</feature>
<keyword evidence="3" id="KW-1185">Reference proteome</keyword>
<evidence type="ECO:0000256" key="1">
    <source>
        <dbReference type="SAM" id="MobiDB-lite"/>
    </source>
</evidence>
<name>A0A346XXW8_9ACTN</name>
<reference evidence="2 3" key="1">
    <citation type="submission" date="2018-09" db="EMBL/GenBank/DDBJ databases">
        <title>Complete genome sequence of Euzebya sp. DY32-46 isolated from seawater of Pacific Ocean.</title>
        <authorList>
            <person name="Xu L."/>
            <person name="Wu Y.-H."/>
            <person name="Xu X.-W."/>
        </authorList>
    </citation>
    <scope>NUCLEOTIDE SEQUENCE [LARGE SCALE GENOMIC DNA]</scope>
    <source>
        <strain evidence="2 3">DY32-46</strain>
    </source>
</reference>
<sequence>MVSSATLVPGARNAGVGVLGRKTTRVTASSARTSAVWDRPDDLEETGIVQG</sequence>
<dbReference type="AlphaFoldDB" id="A0A346XXW8"/>
<dbReference type="Proteomes" id="UP000264006">
    <property type="component" value="Chromosome"/>
</dbReference>
<feature type="compositionally biased region" description="Low complexity" evidence="1">
    <location>
        <begin position="25"/>
        <end position="36"/>
    </location>
</feature>
<evidence type="ECO:0000313" key="2">
    <source>
        <dbReference type="EMBL" id="AXV07065.1"/>
    </source>
</evidence>
<gene>
    <name evidence="2" type="ORF">DVS28_a2384</name>
</gene>
<protein>
    <submittedName>
        <fullName evidence="2">Uncharacterized protein</fullName>
    </submittedName>
</protein>
<organism evidence="2 3">
    <name type="scientific">Euzebya pacifica</name>
    <dbReference type="NCBI Taxonomy" id="1608957"/>
    <lineage>
        <taxon>Bacteria</taxon>
        <taxon>Bacillati</taxon>
        <taxon>Actinomycetota</taxon>
        <taxon>Nitriliruptoria</taxon>
        <taxon>Euzebyales</taxon>
    </lineage>
</organism>